<gene>
    <name evidence="1" type="ORF">LPLAT_LOCUS10721</name>
</gene>
<name>A0AAV2NXW1_9HYME</name>
<evidence type="ECO:0000313" key="1">
    <source>
        <dbReference type="EMBL" id="CAL1685163.1"/>
    </source>
</evidence>
<reference evidence="1" key="1">
    <citation type="submission" date="2024-04" db="EMBL/GenBank/DDBJ databases">
        <authorList>
            <consortium name="Molecular Ecology Group"/>
        </authorList>
    </citation>
    <scope>NUCLEOTIDE SEQUENCE</scope>
</reference>
<accession>A0AAV2NXW1</accession>
<proteinExistence type="predicted"/>
<dbReference type="AlphaFoldDB" id="A0AAV2NXW1"/>
<dbReference type="EMBL" id="OZ034829">
    <property type="protein sequence ID" value="CAL1685163.1"/>
    <property type="molecule type" value="Genomic_DNA"/>
</dbReference>
<keyword evidence="2" id="KW-1185">Reference proteome</keyword>
<dbReference type="Proteomes" id="UP001497644">
    <property type="component" value="Chromosome 6"/>
</dbReference>
<organism evidence="1 2">
    <name type="scientific">Lasius platythorax</name>
    <dbReference type="NCBI Taxonomy" id="488582"/>
    <lineage>
        <taxon>Eukaryota</taxon>
        <taxon>Metazoa</taxon>
        <taxon>Ecdysozoa</taxon>
        <taxon>Arthropoda</taxon>
        <taxon>Hexapoda</taxon>
        <taxon>Insecta</taxon>
        <taxon>Pterygota</taxon>
        <taxon>Neoptera</taxon>
        <taxon>Endopterygota</taxon>
        <taxon>Hymenoptera</taxon>
        <taxon>Apocrita</taxon>
        <taxon>Aculeata</taxon>
        <taxon>Formicoidea</taxon>
        <taxon>Formicidae</taxon>
        <taxon>Formicinae</taxon>
        <taxon>Lasius</taxon>
        <taxon>Lasius</taxon>
    </lineage>
</organism>
<evidence type="ECO:0000313" key="2">
    <source>
        <dbReference type="Proteomes" id="UP001497644"/>
    </source>
</evidence>
<sequence>MHSTDIHSSTANDCSIWNTCENWRGKAESKCIAELNKSPVKKRAKLSYLDKCLEWEFIKDTKPALKNGLFCDLVILGKLRLNVRKICAFDSLFQVIMSAIASN</sequence>
<protein>
    <submittedName>
        <fullName evidence="1">Uncharacterized protein</fullName>
    </submittedName>
</protein>